<protein>
    <submittedName>
        <fullName evidence="1">Uncharacterized protein</fullName>
    </submittedName>
</protein>
<accession>A0A973WMN9</accession>
<evidence type="ECO:0000313" key="1">
    <source>
        <dbReference type="EMBL" id="NVL07597.1"/>
    </source>
</evidence>
<name>A0A973WMN9_9BRAD</name>
<dbReference type="AlphaFoldDB" id="A0A973WMN9"/>
<sequence>MTVDDLRSHLRQLIDTYVSDQAAKAHLFSLVATNSVPAKGILAKLEAARSRSMSEVDTKIVKEIARYFC</sequence>
<reference evidence="1" key="1">
    <citation type="submission" date="2020-06" db="EMBL/GenBank/DDBJ databases">
        <title>Whole Genome Sequence of Bradyrhizobium sp. Strain 66S1MB.</title>
        <authorList>
            <person name="Bromfield E."/>
            <person name="Cloutier S."/>
        </authorList>
    </citation>
    <scope>NUCLEOTIDE SEQUENCE</scope>
    <source>
        <strain evidence="1">66S1MB</strain>
    </source>
</reference>
<organism evidence="1">
    <name type="scientific">Bradyrhizobium quebecense</name>
    <dbReference type="NCBI Taxonomy" id="2748629"/>
    <lineage>
        <taxon>Bacteria</taxon>
        <taxon>Pseudomonadati</taxon>
        <taxon>Pseudomonadota</taxon>
        <taxon>Alphaproteobacteria</taxon>
        <taxon>Hyphomicrobiales</taxon>
        <taxon>Nitrobacteraceae</taxon>
        <taxon>Bradyrhizobium</taxon>
    </lineage>
</organism>
<dbReference type="RefSeq" id="WP_176531242.1">
    <property type="nucleotide sequence ID" value="NZ_CP088022.1"/>
</dbReference>
<dbReference type="EMBL" id="JABWSX010000001">
    <property type="protein sequence ID" value="NVL07597.1"/>
    <property type="molecule type" value="Genomic_DNA"/>
</dbReference>
<comment type="caution">
    <text evidence="1">The sequence shown here is derived from an EMBL/GenBank/DDBJ whole genome shotgun (WGS) entry which is preliminary data.</text>
</comment>
<gene>
    <name evidence="1" type="ORF">HU230_17995</name>
</gene>
<proteinExistence type="predicted"/>